<gene>
    <name evidence="3" type="ORF">ACFPXP_14385</name>
</gene>
<evidence type="ECO:0000313" key="3">
    <source>
        <dbReference type="EMBL" id="MFC5987591.1"/>
    </source>
</evidence>
<feature type="domain" description="DUF402" evidence="2">
    <location>
        <begin position="38"/>
        <end position="161"/>
    </location>
</feature>
<dbReference type="SUPFAM" id="SSF159234">
    <property type="entry name" value="FomD-like"/>
    <property type="match status" value="1"/>
</dbReference>
<accession>A0ABW1IR89</accession>
<dbReference type="InterPro" id="IPR035930">
    <property type="entry name" value="FomD-like_sf"/>
</dbReference>
<name>A0ABW1IR89_9BACL</name>
<dbReference type="RefSeq" id="WP_379895001.1">
    <property type="nucleotide sequence ID" value="NZ_CBCSCT010000034.1"/>
</dbReference>
<dbReference type="PANTHER" id="PTHR39159">
    <property type="match status" value="1"/>
</dbReference>
<organism evidence="3 4">
    <name type="scientific">Marinicrinis lubricantis</name>
    <dbReference type="NCBI Taxonomy" id="2086470"/>
    <lineage>
        <taxon>Bacteria</taxon>
        <taxon>Bacillati</taxon>
        <taxon>Bacillota</taxon>
        <taxon>Bacilli</taxon>
        <taxon>Bacillales</taxon>
        <taxon>Paenibacillaceae</taxon>
    </lineage>
</organism>
<sequence length="183" mass="21741">MDSYLPYIIKSFKHDGHLHRMWKENWLIPGHKLRPEHRNEGIHVLINDQTPIQEANGSHWVSRIPGISFFIPKQWFNVVALIEEGGIRYYCNIASPPYNDGSNMTYIDYDLDVVVTHHKQVHVLDEAEYELHKHRYNYSPLVEEKVERGLESVIERIRRNQAPFQDEAVIQYYEEWKNGNTDQ</sequence>
<dbReference type="Proteomes" id="UP001596250">
    <property type="component" value="Unassembled WGS sequence"/>
</dbReference>
<keyword evidence="1" id="KW-0378">Hydrolase</keyword>
<dbReference type="InterPro" id="IPR007295">
    <property type="entry name" value="DUF402"/>
</dbReference>
<comment type="caution">
    <text evidence="3">The sequence shown here is derived from an EMBL/GenBank/DDBJ whole genome shotgun (WGS) entry which is preliminary data.</text>
</comment>
<keyword evidence="4" id="KW-1185">Reference proteome</keyword>
<evidence type="ECO:0000259" key="2">
    <source>
        <dbReference type="Pfam" id="PF04167"/>
    </source>
</evidence>
<dbReference type="Pfam" id="PF04167">
    <property type="entry name" value="DUF402"/>
    <property type="match status" value="1"/>
</dbReference>
<dbReference type="InterPro" id="IPR050212">
    <property type="entry name" value="Ntdp-like"/>
</dbReference>
<dbReference type="EMBL" id="JBHSQV010000166">
    <property type="protein sequence ID" value="MFC5987591.1"/>
    <property type="molecule type" value="Genomic_DNA"/>
</dbReference>
<protein>
    <submittedName>
        <fullName evidence="3">DUF402 domain-containing protein</fullName>
    </submittedName>
</protein>
<dbReference type="PANTHER" id="PTHR39159:SF1">
    <property type="entry name" value="UPF0374 PROTEIN YGAC"/>
    <property type="match status" value="1"/>
</dbReference>
<dbReference type="Gene3D" id="2.40.380.10">
    <property type="entry name" value="FomD-like"/>
    <property type="match status" value="1"/>
</dbReference>
<evidence type="ECO:0000313" key="4">
    <source>
        <dbReference type="Proteomes" id="UP001596250"/>
    </source>
</evidence>
<reference evidence="4" key="1">
    <citation type="journal article" date="2019" name="Int. J. Syst. Evol. Microbiol.">
        <title>The Global Catalogue of Microorganisms (GCM) 10K type strain sequencing project: providing services to taxonomists for standard genome sequencing and annotation.</title>
        <authorList>
            <consortium name="The Broad Institute Genomics Platform"/>
            <consortium name="The Broad Institute Genome Sequencing Center for Infectious Disease"/>
            <person name="Wu L."/>
            <person name="Ma J."/>
        </authorList>
    </citation>
    <scope>NUCLEOTIDE SEQUENCE [LARGE SCALE GENOMIC DNA]</scope>
    <source>
        <strain evidence="4">CCM 8749</strain>
    </source>
</reference>
<proteinExistence type="predicted"/>
<evidence type="ECO:0000256" key="1">
    <source>
        <dbReference type="ARBA" id="ARBA00022801"/>
    </source>
</evidence>